<dbReference type="PANTHER" id="PTHR43479">
    <property type="entry name" value="ACREF/ENVCD OPERON REPRESSOR-RELATED"/>
    <property type="match status" value="1"/>
</dbReference>
<proteinExistence type="predicted"/>
<keyword evidence="3" id="KW-0812">Transmembrane</keyword>
<dbReference type="Pfam" id="PF00440">
    <property type="entry name" value="TetR_N"/>
    <property type="match status" value="1"/>
</dbReference>
<comment type="caution">
    <text evidence="5">The sequence shown here is derived from an EMBL/GenBank/DDBJ whole genome shotgun (WGS) entry which is preliminary data.</text>
</comment>
<organism evidence="5 6">
    <name type="scientific">Clostridium aromativorans</name>
    <dbReference type="NCBI Taxonomy" id="2836848"/>
    <lineage>
        <taxon>Bacteria</taxon>
        <taxon>Bacillati</taxon>
        <taxon>Bacillota</taxon>
        <taxon>Clostridia</taxon>
        <taxon>Eubacteriales</taxon>
        <taxon>Clostridiaceae</taxon>
        <taxon>Clostridium</taxon>
    </lineage>
</organism>
<keyword evidence="3" id="KW-1133">Transmembrane helix</keyword>
<dbReference type="InterPro" id="IPR050624">
    <property type="entry name" value="HTH-type_Tx_Regulator"/>
</dbReference>
<evidence type="ECO:0000256" key="2">
    <source>
        <dbReference type="PROSITE-ProRule" id="PRU00335"/>
    </source>
</evidence>
<feature type="domain" description="HTH tetR-type" evidence="4">
    <location>
        <begin position="8"/>
        <end position="68"/>
    </location>
</feature>
<dbReference type="RefSeq" id="WP_229982084.1">
    <property type="nucleotide sequence ID" value="NZ_JAJJPB010000039.1"/>
</dbReference>
<accession>A0ABS8N9X3</accession>
<evidence type="ECO:0000256" key="3">
    <source>
        <dbReference type="SAM" id="Phobius"/>
    </source>
</evidence>
<dbReference type="SUPFAM" id="SSF46689">
    <property type="entry name" value="Homeodomain-like"/>
    <property type="match status" value="1"/>
</dbReference>
<evidence type="ECO:0000313" key="6">
    <source>
        <dbReference type="Proteomes" id="UP001165422"/>
    </source>
</evidence>
<dbReference type="EMBL" id="JAJJPB010000039">
    <property type="protein sequence ID" value="MCC9296618.1"/>
    <property type="molecule type" value="Genomic_DNA"/>
</dbReference>
<feature type="transmembrane region" description="Helical" evidence="3">
    <location>
        <begin position="144"/>
        <end position="161"/>
    </location>
</feature>
<dbReference type="Gene3D" id="1.10.357.10">
    <property type="entry name" value="Tetracycline Repressor, domain 2"/>
    <property type="match status" value="1"/>
</dbReference>
<dbReference type="InterPro" id="IPR009057">
    <property type="entry name" value="Homeodomain-like_sf"/>
</dbReference>
<keyword evidence="3" id="KW-0472">Membrane</keyword>
<dbReference type="PANTHER" id="PTHR43479:SF7">
    <property type="entry name" value="TETR-FAMILY TRANSCRIPTIONAL REGULATOR"/>
    <property type="match status" value="1"/>
</dbReference>
<sequence>MAEDVRIFKTKQNIQAAFIKLLGKKDFDSITIKNICEASLTSRSTFYSHYTDKYDLLEKVVQYYVDIVKKKAKLRFLQTESGGVEKIIGDVSQIFSHRKEEIKVLLKVHVPRGDLREEIEKILFSQCRLYLQQHKKSTDVSLDLLANLYVANVFVLMTWILENGMDKKAINLLNRLQYYFFTQMSL</sequence>
<keyword evidence="6" id="KW-1185">Reference proteome</keyword>
<evidence type="ECO:0000256" key="1">
    <source>
        <dbReference type="ARBA" id="ARBA00023125"/>
    </source>
</evidence>
<feature type="DNA-binding region" description="H-T-H motif" evidence="2">
    <location>
        <begin position="31"/>
        <end position="50"/>
    </location>
</feature>
<dbReference type="PROSITE" id="PS50977">
    <property type="entry name" value="HTH_TETR_2"/>
    <property type="match status" value="1"/>
</dbReference>
<dbReference type="InterPro" id="IPR001647">
    <property type="entry name" value="HTH_TetR"/>
</dbReference>
<dbReference type="Proteomes" id="UP001165422">
    <property type="component" value="Unassembled WGS sequence"/>
</dbReference>
<name>A0ABS8N9X3_9CLOT</name>
<reference evidence="5" key="1">
    <citation type="submission" date="2021-11" db="EMBL/GenBank/DDBJ databases">
        <authorList>
            <person name="Qingchun L."/>
            <person name="Dong Z."/>
            <person name="Zongwei Q."/>
            <person name="Jia Z."/>
            <person name="Duotao L."/>
        </authorList>
    </citation>
    <scope>NUCLEOTIDE SEQUENCE</scope>
    <source>
        <strain evidence="5">WLY-B-L2</strain>
    </source>
</reference>
<keyword evidence="1 2" id="KW-0238">DNA-binding</keyword>
<gene>
    <name evidence="5" type="ORF">LN736_17410</name>
</gene>
<evidence type="ECO:0000313" key="5">
    <source>
        <dbReference type="EMBL" id="MCC9296618.1"/>
    </source>
</evidence>
<evidence type="ECO:0000259" key="4">
    <source>
        <dbReference type="PROSITE" id="PS50977"/>
    </source>
</evidence>
<protein>
    <submittedName>
        <fullName evidence="5">TetR/AcrR family transcriptional regulator</fullName>
    </submittedName>
</protein>